<dbReference type="InterPro" id="IPR008862">
    <property type="entry name" value="Tcp11"/>
</dbReference>
<name>A0A6C0E145_9ZZZZ</name>
<proteinExistence type="predicted"/>
<sequence>MNNIEKQIHDNFQKAFFDAIDETINSKNPDNEWICRLYEEIKITLLRYLKKDSKTYKSIDESFDVDLFKQMISNDVFDCISMIKLINNTFYWIEQMQAPIRDEFSRKAKEIVLSSEPNKIVSSFLKEVHKCLEYLDEDMYNYFEKK</sequence>
<dbReference type="EMBL" id="MN739709">
    <property type="protein sequence ID" value="QHT22331.1"/>
    <property type="molecule type" value="Genomic_DNA"/>
</dbReference>
<dbReference type="AlphaFoldDB" id="A0A6C0E145"/>
<evidence type="ECO:0000313" key="1">
    <source>
        <dbReference type="EMBL" id="QHT22331.1"/>
    </source>
</evidence>
<accession>A0A6C0E145</accession>
<protein>
    <submittedName>
        <fullName evidence="1">Uncharacterized protein</fullName>
    </submittedName>
</protein>
<dbReference type="Pfam" id="PF05794">
    <property type="entry name" value="Tcp11"/>
    <property type="match status" value="1"/>
</dbReference>
<reference evidence="1" key="1">
    <citation type="journal article" date="2020" name="Nature">
        <title>Giant virus diversity and host interactions through global metagenomics.</title>
        <authorList>
            <person name="Schulz F."/>
            <person name="Roux S."/>
            <person name="Paez-Espino D."/>
            <person name="Jungbluth S."/>
            <person name="Walsh D.A."/>
            <person name="Denef V.J."/>
            <person name="McMahon K.D."/>
            <person name="Konstantinidis K.T."/>
            <person name="Eloe-Fadrosh E.A."/>
            <person name="Kyrpides N.C."/>
            <person name="Woyke T."/>
        </authorList>
    </citation>
    <scope>NUCLEOTIDE SEQUENCE</scope>
    <source>
        <strain evidence="1">GVMAG-M-3300023179-111</strain>
    </source>
</reference>
<organism evidence="1">
    <name type="scientific">viral metagenome</name>
    <dbReference type="NCBI Taxonomy" id="1070528"/>
    <lineage>
        <taxon>unclassified sequences</taxon>
        <taxon>metagenomes</taxon>
        <taxon>organismal metagenomes</taxon>
    </lineage>
</organism>